<feature type="transmembrane region" description="Helical" evidence="1">
    <location>
        <begin position="147"/>
        <end position="173"/>
    </location>
</feature>
<feature type="transmembrane region" description="Helical" evidence="1">
    <location>
        <begin position="179"/>
        <end position="201"/>
    </location>
</feature>
<protein>
    <recommendedName>
        <fullName evidence="4">Glycosyltransferase RgtA/B/C/D-like domain-containing protein</fullName>
    </recommendedName>
</protein>
<dbReference type="AlphaFoldDB" id="A0A4Y9QZS0"/>
<keyword evidence="1" id="KW-1133">Transmembrane helix</keyword>
<dbReference type="OrthoDB" id="817762at2"/>
<comment type="caution">
    <text evidence="2">The sequence shown here is derived from an EMBL/GenBank/DDBJ whole genome shotgun (WGS) entry which is preliminary data.</text>
</comment>
<evidence type="ECO:0000313" key="2">
    <source>
        <dbReference type="EMBL" id="TFV97248.1"/>
    </source>
</evidence>
<reference evidence="2 3" key="1">
    <citation type="submission" date="2019-03" db="EMBL/GenBank/DDBJ databases">
        <title>Algoriphagus sp. nov, a new strain isolated from root system soil of mangrove plant Kandelia.</title>
        <authorList>
            <person name="Yin Q."/>
            <person name="Wang K."/>
            <person name="Song Z."/>
        </authorList>
    </citation>
    <scope>NUCLEOTIDE SEQUENCE [LARGE SCALE GENOMIC DNA]</scope>
    <source>
        <strain evidence="2 3">XY-J91</strain>
    </source>
</reference>
<organism evidence="2 3">
    <name type="scientific">Algoriphagus kandeliae</name>
    <dbReference type="NCBI Taxonomy" id="2562278"/>
    <lineage>
        <taxon>Bacteria</taxon>
        <taxon>Pseudomonadati</taxon>
        <taxon>Bacteroidota</taxon>
        <taxon>Cytophagia</taxon>
        <taxon>Cytophagales</taxon>
        <taxon>Cyclobacteriaceae</taxon>
        <taxon>Algoriphagus</taxon>
    </lineage>
</organism>
<feature type="transmembrane region" description="Helical" evidence="1">
    <location>
        <begin position="62"/>
        <end position="82"/>
    </location>
</feature>
<gene>
    <name evidence="2" type="ORF">E4S40_00910</name>
</gene>
<name>A0A4Y9QZS0_9BACT</name>
<dbReference type="RefSeq" id="WP_135069495.1">
    <property type="nucleotide sequence ID" value="NZ_SPSB01000001.1"/>
</dbReference>
<evidence type="ECO:0000256" key="1">
    <source>
        <dbReference type="SAM" id="Phobius"/>
    </source>
</evidence>
<dbReference type="Proteomes" id="UP000297647">
    <property type="component" value="Unassembled WGS sequence"/>
</dbReference>
<feature type="transmembrane region" description="Helical" evidence="1">
    <location>
        <begin position="290"/>
        <end position="307"/>
    </location>
</feature>
<accession>A0A4Y9QZS0</accession>
<keyword evidence="3" id="KW-1185">Reference proteome</keyword>
<feature type="transmembrane region" description="Helical" evidence="1">
    <location>
        <begin position="94"/>
        <end position="126"/>
    </location>
</feature>
<evidence type="ECO:0000313" key="3">
    <source>
        <dbReference type="Proteomes" id="UP000297647"/>
    </source>
</evidence>
<sequence>MLLALVLIWFLPWRFQVNDDELMMWLVSGAYTGHPESYAVFIHPVLSWLFSKLYNFFPTIPWYPLTWFFTLFISFHVFTAAVKEKFDSGIQTQIWNLILFACIIHFAFFLQFSIVSAIATSAGLSYRLAKLQVSLAHPYKILPSDGLILLGVLIRPEVTILLTGALLGILIIYPKPKRFFRSFLIPISIILIGLISNYLILQKNELKEFNKLNTLRSQVFDHPFLQLEKEQWKIENPEIYHFSNGLQDFENDGLDEEKLEIWKRVLDEKRGELLNFNFYRKAFFTYIEHEHFFISLMIILILFSVWINPKNALLAFGLILLGFLVLVPYYLLKIQVYALAFFFFLVAIFLLQPQLSKEKRPIILRAFQIALLGVLAFHTLGFFQSSKNIPDSKEIDRALTELKKEGFDRVIFVGENKWYHHLVFDNPIPFKVFGWSSLFEKEFYPELKYQKAAFLIHENTYDSNKDYFLNKEVEAVRLENFILIRSL</sequence>
<feature type="transmembrane region" description="Helical" evidence="1">
    <location>
        <begin position="313"/>
        <end position="331"/>
    </location>
</feature>
<keyword evidence="1" id="KW-0812">Transmembrane</keyword>
<feature type="transmembrane region" description="Helical" evidence="1">
    <location>
        <begin position="336"/>
        <end position="356"/>
    </location>
</feature>
<proteinExistence type="predicted"/>
<keyword evidence="1" id="KW-0472">Membrane</keyword>
<evidence type="ECO:0008006" key="4">
    <source>
        <dbReference type="Google" id="ProtNLM"/>
    </source>
</evidence>
<feature type="transmembrane region" description="Helical" evidence="1">
    <location>
        <begin position="362"/>
        <end position="383"/>
    </location>
</feature>
<dbReference type="EMBL" id="SPSB01000001">
    <property type="protein sequence ID" value="TFV97248.1"/>
    <property type="molecule type" value="Genomic_DNA"/>
</dbReference>